<dbReference type="EMBL" id="JAINUF010000017">
    <property type="protein sequence ID" value="KAJ8338803.1"/>
    <property type="molecule type" value="Genomic_DNA"/>
</dbReference>
<comment type="caution">
    <text evidence="2">The sequence shown here is derived from an EMBL/GenBank/DDBJ whole genome shotgun (WGS) entry which is preliminary data.</text>
</comment>
<sequence length="173" mass="18244">MTAPCWAHWVGRGEAKAGHTSTSLHSITPLCPCSTGQNASVWAWASVSPHIRPPPHPRQHPTLSSARQCPPAPAPHRCASFAGGAAIWSPLPSTMPFPSLPQSCRRAPVTRACSNDHPYGPPCAASRVHELFAAHTLTPSNEVVKQKAARAARGGCNWAPAADAVRSDPTLTC</sequence>
<accession>A0A9Q1IEG7</accession>
<dbReference type="AlphaFoldDB" id="A0A9Q1IEG7"/>
<reference evidence="2" key="1">
    <citation type="journal article" date="2023" name="Science">
        <title>Genome structures resolve the early diversification of teleost fishes.</title>
        <authorList>
            <person name="Parey E."/>
            <person name="Louis A."/>
            <person name="Montfort J."/>
            <person name="Bouchez O."/>
            <person name="Roques C."/>
            <person name="Iampietro C."/>
            <person name="Lluch J."/>
            <person name="Castinel A."/>
            <person name="Donnadieu C."/>
            <person name="Desvignes T."/>
            <person name="Floi Bucao C."/>
            <person name="Jouanno E."/>
            <person name="Wen M."/>
            <person name="Mejri S."/>
            <person name="Dirks R."/>
            <person name="Jansen H."/>
            <person name="Henkel C."/>
            <person name="Chen W.J."/>
            <person name="Zahm M."/>
            <person name="Cabau C."/>
            <person name="Klopp C."/>
            <person name="Thompson A.W."/>
            <person name="Robinson-Rechavi M."/>
            <person name="Braasch I."/>
            <person name="Lecointre G."/>
            <person name="Bobe J."/>
            <person name="Postlethwait J.H."/>
            <person name="Berthelot C."/>
            <person name="Roest Crollius H."/>
            <person name="Guiguen Y."/>
        </authorList>
    </citation>
    <scope>NUCLEOTIDE SEQUENCE</scope>
    <source>
        <strain evidence="2">WJC10195</strain>
    </source>
</reference>
<evidence type="ECO:0000256" key="1">
    <source>
        <dbReference type="SAM" id="MobiDB-lite"/>
    </source>
</evidence>
<name>A0A9Q1IEG7_SYNKA</name>
<protein>
    <submittedName>
        <fullName evidence="2">Uncharacterized protein</fullName>
    </submittedName>
</protein>
<keyword evidence="3" id="KW-1185">Reference proteome</keyword>
<organism evidence="2 3">
    <name type="scientific">Synaphobranchus kaupii</name>
    <name type="common">Kaup's arrowtooth eel</name>
    <dbReference type="NCBI Taxonomy" id="118154"/>
    <lineage>
        <taxon>Eukaryota</taxon>
        <taxon>Metazoa</taxon>
        <taxon>Chordata</taxon>
        <taxon>Craniata</taxon>
        <taxon>Vertebrata</taxon>
        <taxon>Euteleostomi</taxon>
        <taxon>Actinopterygii</taxon>
        <taxon>Neopterygii</taxon>
        <taxon>Teleostei</taxon>
        <taxon>Anguilliformes</taxon>
        <taxon>Synaphobranchidae</taxon>
        <taxon>Synaphobranchus</taxon>
    </lineage>
</organism>
<evidence type="ECO:0000313" key="2">
    <source>
        <dbReference type="EMBL" id="KAJ8338803.1"/>
    </source>
</evidence>
<gene>
    <name evidence="2" type="ORF">SKAU_G00355890</name>
</gene>
<evidence type="ECO:0000313" key="3">
    <source>
        <dbReference type="Proteomes" id="UP001152622"/>
    </source>
</evidence>
<feature type="region of interest" description="Disordered" evidence="1">
    <location>
        <begin position="52"/>
        <end position="71"/>
    </location>
</feature>
<dbReference type="Proteomes" id="UP001152622">
    <property type="component" value="Chromosome 17"/>
</dbReference>
<proteinExistence type="predicted"/>